<dbReference type="AlphaFoldDB" id="A0ABD3N9T7"/>
<dbReference type="PANTHER" id="PTHR34123">
    <property type="entry name" value="OS04G0578200 PROTEIN"/>
    <property type="match status" value="1"/>
</dbReference>
<dbReference type="SUPFAM" id="SSF54427">
    <property type="entry name" value="NTF2-like"/>
    <property type="match status" value="1"/>
</dbReference>
<proteinExistence type="predicted"/>
<accession>A0ABD3N9T7</accession>
<reference evidence="2 3" key="1">
    <citation type="submission" date="2024-10" db="EMBL/GenBank/DDBJ databases">
        <title>Updated reference genomes for cyclostephanoid diatoms.</title>
        <authorList>
            <person name="Roberts W.R."/>
            <person name="Alverson A.J."/>
        </authorList>
    </citation>
    <scope>NUCLEOTIDE SEQUENCE [LARGE SCALE GENOMIC DNA]</scope>
    <source>
        <strain evidence="2 3">AJA010-31</strain>
    </source>
</reference>
<sequence>MKAFLSLLVLHGTSIFAPAYSFQPGKLASRVAGVAASTSSLTRLHEKNDADLMSTVDEYRNGVTQLLSNFMKKEQLQIDPLADIDFGAPKVAKMRLEELASQVDRELYEKEWFVTGRVNPAYFDGGFQFQDPDVKLTGIEEYARGVIKIFDQATSRAQIISTVVNSTIPNTITVTWRLSGRVNIGPNGLPIKPYICYTDFTINEENGLVLFQEDRFDIPGWDILLSALFPFLIGKVTKEPAPEVAPRVFDQPKSETNLFTGLLKQFGL</sequence>
<evidence type="ECO:0008006" key="4">
    <source>
        <dbReference type="Google" id="ProtNLM"/>
    </source>
</evidence>
<comment type="caution">
    <text evidence="2">The sequence shown here is derived from an EMBL/GenBank/DDBJ whole genome shotgun (WGS) entry which is preliminary data.</text>
</comment>
<feature type="signal peptide" evidence="1">
    <location>
        <begin position="1"/>
        <end position="21"/>
    </location>
</feature>
<gene>
    <name evidence="2" type="ORF">ACHAWO_013523</name>
</gene>
<dbReference type="EMBL" id="JALLPJ020001274">
    <property type="protein sequence ID" value="KAL3772118.1"/>
    <property type="molecule type" value="Genomic_DNA"/>
</dbReference>
<dbReference type="Proteomes" id="UP001530400">
    <property type="component" value="Unassembled WGS sequence"/>
</dbReference>
<evidence type="ECO:0000256" key="1">
    <source>
        <dbReference type="SAM" id="SignalP"/>
    </source>
</evidence>
<name>A0ABD3N9T7_9STRA</name>
<keyword evidence="1" id="KW-0732">Signal</keyword>
<evidence type="ECO:0000313" key="3">
    <source>
        <dbReference type="Proteomes" id="UP001530400"/>
    </source>
</evidence>
<evidence type="ECO:0000313" key="2">
    <source>
        <dbReference type="EMBL" id="KAL3772118.1"/>
    </source>
</evidence>
<organism evidence="2 3">
    <name type="scientific">Cyclotella atomus</name>
    <dbReference type="NCBI Taxonomy" id="382360"/>
    <lineage>
        <taxon>Eukaryota</taxon>
        <taxon>Sar</taxon>
        <taxon>Stramenopiles</taxon>
        <taxon>Ochrophyta</taxon>
        <taxon>Bacillariophyta</taxon>
        <taxon>Coscinodiscophyceae</taxon>
        <taxon>Thalassiosirophycidae</taxon>
        <taxon>Stephanodiscales</taxon>
        <taxon>Stephanodiscaceae</taxon>
        <taxon>Cyclotella</taxon>
    </lineage>
</organism>
<feature type="chain" id="PRO_5044819090" description="Plastid lipid-associated protein/fibrillin conserved domain-containing protein" evidence="1">
    <location>
        <begin position="22"/>
        <end position="268"/>
    </location>
</feature>
<keyword evidence="3" id="KW-1185">Reference proteome</keyword>
<dbReference type="InterPro" id="IPR032710">
    <property type="entry name" value="NTF2-like_dom_sf"/>
</dbReference>
<protein>
    <recommendedName>
        <fullName evidence="4">Plastid lipid-associated protein/fibrillin conserved domain-containing protein</fullName>
    </recommendedName>
</protein>
<dbReference type="PANTHER" id="PTHR34123:SF1">
    <property type="entry name" value="OS04G0578200 PROTEIN"/>
    <property type="match status" value="1"/>
</dbReference>